<evidence type="ECO:0000313" key="3">
    <source>
        <dbReference type="Proteomes" id="UP000469558"/>
    </source>
</evidence>
<evidence type="ECO:0000313" key="2">
    <source>
        <dbReference type="EMBL" id="TVY62280.1"/>
    </source>
</evidence>
<dbReference type="Proteomes" id="UP000469558">
    <property type="component" value="Unassembled WGS sequence"/>
</dbReference>
<dbReference type="GO" id="GO:0016787">
    <property type="term" value="F:hydrolase activity"/>
    <property type="evidence" value="ECO:0007669"/>
    <property type="project" value="InterPro"/>
</dbReference>
<accession>A0A8T9BWV3</accession>
<keyword evidence="3" id="KW-1185">Reference proteome</keyword>
<organism evidence="2 3">
    <name type="scientific">Lachnellula suecica</name>
    <dbReference type="NCBI Taxonomy" id="602035"/>
    <lineage>
        <taxon>Eukaryota</taxon>
        <taxon>Fungi</taxon>
        <taxon>Dikarya</taxon>
        <taxon>Ascomycota</taxon>
        <taxon>Pezizomycotina</taxon>
        <taxon>Leotiomycetes</taxon>
        <taxon>Helotiales</taxon>
        <taxon>Lachnaceae</taxon>
        <taxon>Lachnellula</taxon>
    </lineage>
</organism>
<evidence type="ECO:0000259" key="1">
    <source>
        <dbReference type="Pfam" id="PF01738"/>
    </source>
</evidence>
<dbReference type="AlphaFoldDB" id="A0A8T9BWV3"/>
<dbReference type="Pfam" id="PF01738">
    <property type="entry name" value="DLH"/>
    <property type="match status" value="1"/>
</dbReference>
<proteinExistence type="predicted"/>
<dbReference type="EMBL" id="QGMK01002017">
    <property type="protein sequence ID" value="TVY62280.1"/>
    <property type="molecule type" value="Genomic_DNA"/>
</dbReference>
<comment type="caution">
    <text evidence="2">The sequence shown here is derived from an EMBL/GenBank/DDBJ whole genome shotgun (WGS) entry which is preliminary data.</text>
</comment>
<dbReference type="Gene3D" id="3.40.50.1820">
    <property type="entry name" value="alpha/beta hydrolase"/>
    <property type="match status" value="1"/>
</dbReference>
<dbReference type="SUPFAM" id="SSF53474">
    <property type="entry name" value="alpha/beta-Hydrolases"/>
    <property type="match status" value="1"/>
</dbReference>
<gene>
    <name evidence="2" type="primary">AIM2_0</name>
    <name evidence="2" type="ORF">LSUE1_G008819</name>
</gene>
<feature type="non-terminal residue" evidence="2">
    <location>
        <position position="238"/>
    </location>
</feature>
<dbReference type="OrthoDB" id="17560at2759"/>
<dbReference type="InterPro" id="IPR002925">
    <property type="entry name" value="Dienelactn_hydro"/>
</dbReference>
<protein>
    <submittedName>
        <fullName evidence="2">Protein AIM2</fullName>
    </submittedName>
</protein>
<dbReference type="InterPro" id="IPR029058">
    <property type="entry name" value="AB_hydrolase_fold"/>
</dbReference>
<reference evidence="2 3" key="1">
    <citation type="submission" date="2018-05" db="EMBL/GenBank/DDBJ databases">
        <title>Genome sequencing and assembly of the regulated plant pathogen Lachnellula willkommii and related sister species for the development of diagnostic species identification markers.</title>
        <authorList>
            <person name="Giroux E."/>
            <person name="Bilodeau G."/>
        </authorList>
    </citation>
    <scope>NUCLEOTIDE SEQUENCE [LARGE SCALE GENOMIC DNA]</scope>
    <source>
        <strain evidence="2 3">CBS 268.59</strain>
    </source>
</reference>
<feature type="domain" description="Dienelactone hydrolase" evidence="1">
    <location>
        <begin position="36"/>
        <end position="233"/>
    </location>
</feature>
<sequence>MSCPDCFKGSVHDGTPAGREETLHGVLTYIAGTSSESSSSATIIFLTDAFGFNLPNAKLLADFYATRTGLCVLVPDIIPGGGVPLSTLSLMTVVTSPVQWYDVWGQIKRVVFGLRLMTIVIPFARRTKGAFPTVLEFARAVKGESQGKLGVAGFCWGGMMSTKLSMQASVEGGDDRLVDAHFAAHPAGLQPEDFVEGVRKFDVPFSMAVGDKDFVMTKAIVNEIETKLRKDCVGNDVE</sequence>
<name>A0A8T9BWV3_9HELO</name>
<dbReference type="PANTHER" id="PTHR17630">
    <property type="entry name" value="DIENELACTONE HYDROLASE"/>
    <property type="match status" value="1"/>
</dbReference>
<dbReference type="PANTHER" id="PTHR17630:SF105">
    <property type="entry name" value="DIENELACTONE HYDROLASE FAMILY PROTEIN (AFU_ORTHOLOGUE AFUA_4G08790)"/>
    <property type="match status" value="1"/>
</dbReference>